<protein>
    <submittedName>
        <fullName evidence="2">Uncharacterized protein</fullName>
    </submittedName>
</protein>
<keyword evidence="3" id="KW-1185">Reference proteome</keyword>
<feature type="transmembrane region" description="Helical" evidence="1">
    <location>
        <begin position="83"/>
        <end position="102"/>
    </location>
</feature>
<dbReference type="RefSeq" id="WP_270029130.1">
    <property type="nucleotide sequence ID" value="NZ_JAPDDP010000083.1"/>
</dbReference>
<accession>A0A9X3NJI2</accession>
<dbReference type="AlphaFoldDB" id="A0A9X3NJI2"/>
<name>A0A9X3NJI2_9ACTN</name>
<evidence type="ECO:0000313" key="2">
    <source>
        <dbReference type="EMBL" id="MDA0184676.1"/>
    </source>
</evidence>
<organism evidence="2 3">
    <name type="scientific">Solirubrobacter phytolaccae</name>
    <dbReference type="NCBI Taxonomy" id="1404360"/>
    <lineage>
        <taxon>Bacteria</taxon>
        <taxon>Bacillati</taxon>
        <taxon>Actinomycetota</taxon>
        <taxon>Thermoleophilia</taxon>
        <taxon>Solirubrobacterales</taxon>
        <taxon>Solirubrobacteraceae</taxon>
        <taxon>Solirubrobacter</taxon>
    </lineage>
</organism>
<proteinExistence type="predicted"/>
<dbReference type="Proteomes" id="UP001147653">
    <property type="component" value="Unassembled WGS sequence"/>
</dbReference>
<feature type="transmembrane region" description="Helical" evidence="1">
    <location>
        <begin position="12"/>
        <end position="41"/>
    </location>
</feature>
<keyword evidence="1" id="KW-0472">Membrane</keyword>
<keyword evidence="1" id="KW-0812">Transmembrane</keyword>
<comment type="caution">
    <text evidence="2">The sequence shown here is derived from an EMBL/GenBank/DDBJ whole genome shotgun (WGS) entry which is preliminary data.</text>
</comment>
<gene>
    <name evidence="2" type="ORF">OJ997_30520</name>
</gene>
<reference evidence="2" key="1">
    <citation type="submission" date="2022-10" db="EMBL/GenBank/DDBJ databases">
        <title>The WGS of Solirubrobacter phytolaccae KCTC 29190.</title>
        <authorList>
            <person name="Jiang Z."/>
        </authorList>
    </citation>
    <scope>NUCLEOTIDE SEQUENCE</scope>
    <source>
        <strain evidence="2">KCTC 29190</strain>
    </source>
</reference>
<evidence type="ECO:0000313" key="3">
    <source>
        <dbReference type="Proteomes" id="UP001147653"/>
    </source>
</evidence>
<sequence length="106" mass="11423">MDSSISDDDDWPVRAIVVVLACLAGAVAALESLIVFLVLVWADDDHGNLNPDAALVLRGAFYVLAPAALVGAILTWELRWRRVARIVTVLVAVLGAAGWWLVTHHV</sequence>
<feature type="transmembrane region" description="Helical" evidence="1">
    <location>
        <begin position="53"/>
        <end position="76"/>
    </location>
</feature>
<keyword evidence="1" id="KW-1133">Transmembrane helix</keyword>
<dbReference type="EMBL" id="JAPDDP010000083">
    <property type="protein sequence ID" value="MDA0184676.1"/>
    <property type="molecule type" value="Genomic_DNA"/>
</dbReference>
<evidence type="ECO:0000256" key="1">
    <source>
        <dbReference type="SAM" id="Phobius"/>
    </source>
</evidence>